<evidence type="ECO:0000313" key="21">
    <source>
        <dbReference type="EMBL" id="KAF4464871.1"/>
    </source>
</evidence>
<proteinExistence type="inferred from homology"/>
<keyword evidence="11" id="KW-0227">DNA damage</keyword>
<dbReference type="SUPFAM" id="SSF81585">
    <property type="entry name" value="PsbU/PolX domain-like"/>
    <property type="match status" value="1"/>
</dbReference>
<dbReference type="EMBL" id="JAADYS010001132">
    <property type="protein sequence ID" value="KAF4464871.1"/>
    <property type="molecule type" value="Genomic_DNA"/>
</dbReference>
<dbReference type="InterPro" id="IPR029398">
    <property type="entry name" value="PolB_thumb"/>
</dbReference>
<dbReference type="InterPro" id="IPR001357">
    <property type="entry name" value="BRCT_dom"/>
</dbReference>
<dbReference type="Gene3D" id="1.10.150.20">
    <property type="entry name" value="5' to 3' exonuclease, C-terminal subdomain"/>
    <property type="match status" value="1"/>
</dbReference>
<evidence type="ECO:0000256" key="8">
    <source>
        <dbReference type="ARBA" id="ARBA00022695"/>
    </source>
</evidence>
<dbReference type="Gene3D" id="3.30.210.10">
    <property type="entry name" value="DNA polymerase, thumb domain"/>
    <property type="match status" value="1"/>
</dbReference>
<dbReference type="InterPro" id="IPR002054">
    <property type="entry name" value="DNA-dir_DNA_pol_X"/>
</dbReference>
<keyword evidence="7" id="KW-0808">Transferase</keyword>
<evidence type="ECO:0000256" key="12">
    <source>
        <dbReference type="ARBA" id="ARBA00022932"/>
    </source>
</evidence>
<comment type="similarity">
    <text evidence="3">Belongs to the DNA polymerase type-X family.</text>
</comment>
<dbReference type="PANTHER" id="PTHR11276">
    <property type="entry name" value="DNA POLYMERASE TYPE-X FAMILY MEMBER"/>
    <property type="match status" value="1"/>
</dbReference>
<evidence type="ECO:0000256" key="5">
    <source>
        <dbReference type="ARBA" id="ARBA00016513"/>
    </source>
</evidence>
<dbReference type="SMART" id="SM00483">
    <property type="entry name" value="POLXc"/>
    <property type="match status" value="1"/>
</dbReference>
<evidence type="ECO:0000256" key="18">
    <source>
        <dbReference type="PIRSR" id="PIRSR622312-50"/>
    </source>
</evidence>
<evidence type="ECO:0000256" key="2">
    <source>
        <dbReference type="ARBA" id="ARBA00004123"/>
    </source>
</evidence>
<comment type="catalytic activity">
    <reaction evidence="17">
        <text>DNA(n) + a 2'-deoxyribonucleoside 5'-triphosphate = DNA(n+1) + diphosphate</text>
        <dbReference type="Rhea" id="RHEA:22508"/>
        <dbReference type="Rhea" id="RHEA-COMP:17339"/>
        <dbReference type="Rhea" id="RHEA-COMP:17340"/>
        <dbReference type="ChEBI" id="CHEBI:33019"/>
        <dbReference type="ChEBI" id="CHEBI:61560"/>
        <dbReference type="ChEBI" id="CHEBI:173112"/>
        <dbReference type="EC" id="2.7.7.7"/>
    </reaction>
</comment>
<dbReference type="InterPro" id="IPR002008">
    <property type="entry name" value="DNA_pol_X_beta-like"/>
</dbReference>
<dbReference type="Pfam" id="PF10391">
    <property type="entry name" value="DNA_pol_lambd_f"/>
    <property type="match status" value="1"/>
</dbReference>
<dbReference type="Pfam" id="PF14791">
    <property type="entry name" value="DNA_pol_B_thumb"/>
    <property type="match status" value="1"/>
</dbReference>
<gene>
    <name evidence="21" type="ORF">FALBO_8303</name>
</gene>
<feature type="region of interest" description="Disordered" evidence="19">
    <location>
        <begin position="387"/>
        <end position="436"/>
    </location>
</feature>
<dbReference type="InterPro" id="IPR022312">
    <property type="entry name" value="DNA_pol_X"/>
</dbReference>
<protein>
    <recommendedName>
        <fullName evidence="5">DNA polymerase lambda</fullName>
        <ecNumber evidence="4">2.7.7.7</ecNumber>
    </recommendedName>
</protein>
<comment type="subcellular location">
    <subcellularLocation>
        <location evidence="2">Nucleus</location>
    </subcellularLocation>
</comment>
<dbReference type="SUPFAM" id="SSF81301">
    <property type="entry name" value="Nucleotidyltransferase"/>
    <property type="match status" value="1"/>
</dbReference>
<dbReference type="FunFam" id="3.30.210.10:FF:000001">
    <property type="entry name" value="DNA polymerase lambda"/>
    <property type="match status" value="1"/>
</dbReference>
<dbReference type="Gene3D" id="3.40.50.10190">
    <property type="entry name" value="BRCT domain"/>
    <property type="match status" value="1"/>
</dbReference>
<dbReference type="PRINTS" id="PR00869">
    <property type="entry name" value="DNAPOLX"/>
</dbReference>
<dbReference type="GO" id="GO:0016829">
    <property type="term" value="F:lyase activity"/>
    <property type="evidence" value="ECO:0007669"/>
    <property type="project" value="UniProtKB-KW"/>
</dbReference>
<evidence type="ECO:0000313" key="22">
    <source>
        <dbReference type="Proteomes" id="UP000554235"/>
    </source>
</evidence>
<dbReference type="PROSITE" id="PS00522">
    <property type="entry name" value="DNA_POLYMERASE_X"/>
    <property type="match status" value="1"/>
</dbReference>
<evidence type="ECO:0000256" key="6">
    <source>
        <dbReference type="ARBA" id="ARBA00022634"/>
    </source>
</evidence>
<dbReference type="GO" id="GO:0003677">
    <property type="term" value="F:DNA binding"/>
    <property type="evidence" value="ECO:0007669"/>
    <property type="project" value="UniProtKB-KW"/>
</dbReference>
<dbReference type="SUPFAM" id="SSF47802">
    <property type="entry name" value="DNA polymerase beta, N-terminal domain-like"/>
    <property type="match status" value="1"/>
</dbReference>
<dbReference type="InterPro" id="IPR010996">
    <property type="entry name" value="HHH_MUS81"/>
</dbReference>
<keyword evidence="22" id="KW-1185">Reference proteome</keyword>
<dbReference type="InterPro" id="IPR036420">
    <property type="entry name" value="BRCT_dom_sf"/>
</dbReference>
<dbReference type="InterPro" id="IPR028207">
    <property type="entry name" value="DNA_pol_B_palm_palm"/>
</dbReference>
<dbReference type="AlphaFoldDB" id="A0A8H4L9S6"/>
<dbReference type="InterPro" id="IPR043519">
    <property type="entry name" value="NT_sf"/>
</dbReference>
<feature type="compositionally biased region" description="Low complexity" evidence="19">
    <location>
        <begin position="323"/>
        <end position="338"/>
    </location>
</feature>
<feature type="region of interest" description="Disordered" evidence="19">
    <location>
        <begin position="106"/>
        <end position="131"/>
    </location>
</feature>
<dbReference type="InterPro" id="IPR037160">
    <property type="entry name" value="DNA_Pol_thumb_sf"/>
</dbReference>
<feature type="domain" description="BRCT" evidence="20">
    <location>
        <begin position="213"/>
        <end position="308"/>
    </location>
</feature>
<dbReference type="GO" id="GO:0006260">
    <property type="term" value="P:DNA replication"/>
    <property type="evidence" value="ECO:0007669"/>
    <property type="project" value="UniProtKB-KW"/>
</dbReference>
<keyword evidence="9" id="KW-0235">DNA replication</keyword>
<evidence type="ECO:0000256" key="1">
    <source>
        <dbReference type="ARBA" id="ARBA00001936"/>
    </source>
</evidence>
<dbReference type="EC" id="2.7.7.7" evidence="4"/>
<reference evidence="21 22" key="1">
    <citation type="submission" date="2020-01" db="EMBL/GenBank/DDBJ databases">
        <title>Identification and distribution of gene clusters putatively required for synthesis of sphingolipid metabolism inhibitors in phylogenetically diverse species of the filamentous fungus Fusarium.</title>
        <authorList>
            <person name="Kim H.-S."/>
            <person name="Busman M."/>
            <person name="Brown D.W."/>
            <person name="Divon H."/>
            <person name="Uhlig S."/>
            <person name="Proctor R.H."/>
        </authorList>
    </citation>
    <scope>NUCLEOTIDE SEQUENCE [LARGE SCALE GENOMIC DNA]</scope>
    <source>
        <strain evidence="21 22">NRRL 20459</strain>
    </source>
</reference>
<keyword evidence="13" id="KW-0238">DNA-binding</keyword>
<dbReference type="InterPro" id="IPR018944">
    <property type="entry name" value="DNA_pol_lambd_fingers_domain"/>
</dbReference>
<organism evidence="21 22">
    <name type="scientific">Fusarium albosuccineum</name>
    <dbReference type="NCBI Taxonomy" id="1237068"/>
    <lineage>
        <taxon>Eukaryota</taxon>
        <taxon>Fungi</taxon>
        <taxon>Dikarya</taxon>
        <taxon>Ascomycota</taxon>
        <taxon>Pezizomycotina</taxon>
        <taxon>Sordariomycetes</taxon>
        <taxon>Hypocreomycetidae</taxon>
        <taxon>Hypocreales</taxon>
        <taxon>Nectriaceae</taxon>
        <taxon>Fusarium</taxon>
        <taxon>Fusarium decemcellulare species complex</taxon>
    </lineage>
</organism>
<evidence type="ECO:0000259" key="20">
    <source>
        <dbReference type="PROSITE" id="PS50172"/>
    </source>
</evidence>
<evidence type="ECO:0000256" key="14">
    <source>
        <dbReference type="ARBA" id="ARBA00023204"/>
    </source>
</evidence>
<keyword evidence="8" id="KW-0548">Nucleotidyltransferase</keyword>
<evidence type="ECO:0000256" key="15">
    <source>
        <dbReference type="ARBA" id="ARBA00023239"/>
    </source>
</evidence>
<evidence type="ECO:0000256" key="16">
    <source>
        <dbReference type="ARBA" id="ARBA00023242"/>
    </source>
</evidence>
<evidence type="ECO:0000256" key="17">
    <source>
        <dbReference type="ARBA" id="ARBA00049244"/>
    </source>
</evidence>
<dbReference type="InterPro" id="IPR019843">
    <property type="entry name" value="DNA_pol-X_BS"/>
</dbReference>
<dbReference type="Pfam" id="PF14792">
    <property type="entry name" value="DNA_pol_B_palm"/>
    <property type="match status" value="1"/>
</dbReference>
<keyword evidence="6" id="KW-0237">DNA synthesis</keyword>
<dbReference type="OrthoDB" id="205514at2759"/>
<feature type="region of interest" description="Disordered" evidence="19">
    <location>
        <begin position="467"/>
        <end position="497"/>
    </location>
</feature>
<feature type="region of interest" description="Disordered" evidence="19">
    <location>
        <begin position="307"/>
        <end position="375"/>
    </location>
</feature>
<evidence type="ECO:0000256" key="19">
    <source>
        <dbReference type="SAM" id="MobiDB-lite"/>
    </source>
</evidence>
<feature type="active site" description="Nucleophile; Schiff-base intermediate with DNA; for 5'-dRP lyase activity" evidence="18">
    <location>
        <position position="580"/>
    </location>
</feature>
<name>A0A8H4L9S6_9HYPO</name>
<dbReference type="GO" id="GO:0003887">
    <property type="term" value="F:DNA-directed DNA polymerase activity"/>
    <property type="evidence" value="ECO:0007669"/>
    <property type="project" value="UniProtKB-KW"/>
</dbReference>
<dbReference type="Pfam" id="PF14716">
    <property type="entry name" value="HHH_8"/>
    <property type="match status" value="1"/>
</dbReference>
<dbReference type="CDD" id="cd00141">
    <property type="entry name" value="NT_POLXc"/>
    <property type="match status" value="1"/>
</dbReference>
<evidence type="ECO:0000256" key="4">
    <source>
        <dbReference type="ARBA" id="ARBA00012417"/>
    </source>
</evidence>
<dbReference type="InterPro" id="IPR027421">
    <property type="entry name" value="DNA_pol_lamdba_lyase_dom_sf"/>
</dbReference>
<sequence length="856" mass="96183">MTAILGAGINGAAEDMKASVPQHQTFPVARPTTTWFHGMASLQEKTAFFDQLKPLYSDDEFDANEKEERKRCRQFFKAKPIVSQSLSPEEPIVLDLTIDDSQETRVTPRRVASAPTPVPTGSPQVIKGTPMTATGQKSRLGTLRNQQSAGAILVDDTPIPESTRPIQRGLPRSGSTPLFPTRRHLSHVRENSPSPSISMRKRKREPALKLRPEGEQIFKGLAFYYVPDDDIAPARRLRITRAREFGATWVRSPRIASHIVVEKHIKFKDLAGILKNTNKNAPPKVVNEDYPIDCIQFKTVLQHTQKKYQLSGQPAPTEEDKISTTPSSSEESVQSLQLKPQHKNPKRWDYVPPQGTPDRSGESAPPSQVAETPIPMDSQPVILDLASMISSAPQESDDESDTSQRDIPFVSNDAGSSKAEPNEATKPSNQDNHKDELSEYIKLMLEYKDLPLDADEDDAQTVVDMGDAESDEQHNSGSEDERTQKRRSRRTTRSGRKEIAFEDRFACNSAGAKDAKAGNPNARTMEILQSMADYYDRVNDHWRTTAYRKAISTLKRQEKKVTTAEEAHQLPSIGTRLAQKIEEIVTTDRLQRLEYAQKEPMDEALQLFLGIYGVGNSQAQQWLAQGFRTLDDLRAKAKLTPNQLVGVDHYDDLNTRIPRREVEALGAVVRRGAQRVDPGVELIIGGSYRRGAESSGDIDFIITKPNTGSSAELRPFLDALVQRLEAEGFLVARLASSRSVSDGSKWHGCCVLPEISGFNDKDYRPVWRRIDFLLVPESERGAALIYFTGNDIFNRSMRLLASKKGMRLNQRGLYKDVMRGPQRVKVTEGELVEGRNERRIFDILEVKWREPHERWC</sequence>
<evidence type="ECO:0000256" key="13">
    <source>
        <dbReference type="ARBA" id="ARBA00023125"/>
    </source>
</evidence>
<dbReference type="PROSITE" id="PS50172">
    <property type="entry name" value="BRCT"/>
    <property type="match status" value="1"/>
</dbReference>
<keyword evidence="12" id="KW-0239">DNA-directed DNA polymerase</keyword>
<dbReference type="PANTHER" id="PTHR11276:SF28">
    <property type="entry name" value="DNA POLYMERASE LAMBDA"/>
    <property type="match status" value="1"/>
</dbReference>
<keyword evidence="10" id="KW-0479">Metal-binding</keyword>
<comment type="cofactor">
    <cofactor evidence="1">
        <name>Mn(2+)</name>
        <dbReference type="ChEBI" id="CHEBI:29035"/>
    </cofactor>
</comment>
<evidence type="ECO:0000256" key="3">
    <source>
        <dbReference type="ARBA" id="ARBA00008323"/>
    </source>
</evidence>
<evidence type="ECO:0000256" key="9">
    <source>
        <dbReference type="ARBA" id="ARBA00022705"/>
    </source>
</evidence>
<dbReference type="GO" id="GO:0046872">
    <property type="term" value="F:metal ion binding"/>
    <property type="evidence" value="ECO:0007669"/>
    <property type="project" value="UniProtKB-KW"/>
</dbReference>
<dbReference type="Gene3D" id="1.10.150.110">
    <property type="entry name" value="DNA polymerase beta, N-terminal domain-like"/>
    <property type="match status" value="1"/>
</dbReference>
<keyword evidence="16" id="KW-0539">Nucleus</keyword>
<evidence type="ECO:0000256" key="11">
    <source>
        <dbReference type="ARBA" id="ARBA00022763"/>
    </source>
</evidence>
<feature type="region of interest" description="Disordered" evidence="19">
    <location>
        <begin position="156"/>
        <end position="206"/>
    </location>
</feature>
<comment type="caution">
    <text evidence="21">The sequence shown here is derived from an EMBL/GenBank/DDBJ whole genome shotgun (WGS) entry which is preliminary data.</text>
</comment>
<accession>A0A8H4L9S6</accession>
<evidence type="ECO:0000256" key="10">
    <source>
        <dbReference type="ARBA" id="ARBA00022723"/>
    </source>
</evidence>
<feature type="compositionally biased region" description="Basic residues" evidence="19">
    <location>
        <begin position="484"/>
        <end position="494"/>
    </location>
</feature>
<dbReference type="Gene3D" id="3.30.460.10">
    <property type="entry name" value="Beta Polymerase, domain 2"/>
    <property type="match status" value="1"/>
</dbReference>
<keyword evidence="14" id="KW-0234">DNA repair</keyword>
<dbReference type="Proteomes" id="UP000554235">
    <property type="component" value="Unassembled WGS sequence"/>
</dbReference>
<feature type="compositionally biased region" description="Basic and acidic residues" evidence="19">
    <location>
        <begin position="471"/>
        <end position="483"/>
    </location>
</feature>
<evidence type="ECO:0000256" key="7">
    <source>
        <dbReference type="ARBA" id="ARBA00022679"/>
    </source>
</evidence>
<dbReference type="FunFam" id="1.10.150.110:FF:000005">
    <property type="entry name" value="DNA polymerase POL4"/>
    <property type="match status" value="1"/>
</dbReference>
<keyword evidence="15" id="KW-0456">Lyase</keyword>
<dbReference type="FunFam" id="1.10.150.20:FF:000010">
    <property type="entry name" value="DNA polymerase lambda"/>
    <property type="match status" value="1"/>
</dbReference>
<dbReference type="PRINTS" id="PR00870">
    <property type="entry name" value="DNAPOLXBETA"/>
</dbReference>
<dbReference type="GO" id="GO:0005634">
    <property type="term" value="C:nucleus"/>
    <property type="evidence" value="ECO:0007669"/>
    <property type="project" value="UniProtKB-SubCell"/>
</dbReference>
<dbReference type="GO" id="GO:0006303">
    <property type="term" value="P:double-strand break repair via nonhomologous end joining"/>
    <property type="evidence" value="ECO:0007669"/>
    <property type="project" value="TreeGrafter"/>
</dbReference>